<dbReference type="InterPro" id="IPR000967">
    <property type="entry name" value="Znf_NFX1"/>
</dbReference>
<evidence type="ECO:0000256" key="2">
    <source>
        <dbReference type="ARBA" id="ARBA00022723"/>
    </source>
</evidence>
<reference evidence="11" key="1">
    <citation type="submission" date="2011-05" db="EMBL/GenBank/DDBJ databases">
        <authorList>
            <person name="Richards S.R."/>
            <person name="Qu J."/>
            <person name="Jiang H."/>
            <person name="Jhangiani S.N."/>
            <person name="Agravi P."/>
            <person name="Goodspeed R."/>
            <person name="Gross S."/>
            <person name="Mandapat C."/>
            <person name="Jackson L."/>
            <person name="Mathew T."/>
            <person name="Pu L."/>
            <person name="Thornton R."/>
            <person name="Saada N."/>
            <person name="Wilczek-Boney K.B."/>
            <person name="Lee S."/>
            <person name="Kovar C."/>
            <person name="Wu Y."/>
            <person name="Scherer S.E."/>
            <person name="Worley K.C."/>
            <person name="Muzny D.M."/>
            <person name="Gibbs R."/>
        </authorList>
    </citation>
    <scope>NUCLEOTIDE SEQUENCE</scope>
    <source>
        <strain evidence="11">Brora</strain>
    </source>
</reference>
<evidence type="ECO:0000256" key="3">
    <source>
        <dbReference type="ARBA" id="ARBA00022737"/>
    </source>
</evidence>
<keyword evidence="5" id="KW-0862">Zinc</keyword>
<keyword evidence="6" id="KW-0175">Coiled coil</keyword>
<feature type="domain" description="NF-X1-type" evidence="9">
    <location>
        <begin position="626"/>
        <end position="644"/>
    </location>
</feature>
<dbReference type="GO" id="GO:0000977">
    <property type="term" value="F:RNA polymerase II transcription regulatory region sequence-specific DNA binding"/>
    <property type="evidence" value="ECO:0007669"/>
    <property type="project" value="TreeGrafter"/>
</dbReference>
<feature type="domain" description="NF-X1-type" evidence="9">
    <location>
        <begin position="393"/>
        <end position="412"/>
    </location>
</feature>
<organism evidence="10 11">
    <name type="scientific">Strigamia maritima</name>
    <name type="common">European centipede</name>
    <name type="synonym">Geophilus maritimus</name>
    <dbReference type="NCBI Taxonomy" id="126957"/>
    <lineage>
        <taxon>Eukaryota</taxon>
        <taxon>Metazoa</taxon>
        <taxon>Ecdysozoa</taxon>
        <taxon>Arthropoda</taxon>
        <taxon>Myriapoda</taxon>
        <taxon>Chilopoda</taxon>
        <taxon>Pleurostigmophora</taxon>
        <taxon>Geophilomorpha</taxon>
        <taxon>Linotaeniidae</taxon>
        <taxon>Strigamia</taxon>
    </lineage>
</organism>
<evidence type="ECO:0000313" key="10">
    <source>
        <dbReference type="EnsemblMetazoa" id="SMAR002941-PA"/>
    </source>
</evidence>
<accession>T1IPI9</accession>
<sequence length="822" mass="92070">MNVQNQKPKGRGRGRNRSNREPESESLNDWSNIGRNAAMRQNLNSDKTHKNESSSKFEDACAKMQHSAKQFAQNDNQYESSDEEENENQDAILQQLMAPYTSGSGDGNDLSRTHQFILESFKAGSSVCLVCIATIKKTEAVMKFGVVIRVTACSIFLASKNGRRKAFFIKNRVCKMKPYKLKTSLGFVLNADTNTRSLKNRPNIFVFCGEEMNPKYDAWLVPHSCGNTCGKPLKPDCGHFCLVLVLPVLKQSKFPVIALKNRRNLSVVAHVDGPAANDATVCGRKLECGNHLCEVVCHAGNCDQCPKTGERTCPCGKTKHKLPCTEDVPSCGDSCNKPLECNQHLCSKRCHAGTCGDCLEMCTKHCECGHREKFLPCYKEFRCDTKCKKMRDCGRHPCNRKCCNGQCPSCEQLCNRTLTCRNHKCSSQCHLGPCYPCPLTVEIKCNCGSTVVSVPCGRERVTKPPKCTQLCRNSPDCHHKYRTKHNCHFGPCPRCRQTCEKKLTCSHSCPAFCHSAVVVKVQNEKKREGPWEPKPEPQIQVVNRACPPCKVPTAVTCLGQHETTDFACFEAKPFSCSRKCGRKLICANHSCSLVCHQVLDATNDRLAGSNCEVCDKSCSKPRPIGCPHACLCPCHPDECSSCKQMIKLRCHCQLNIIFVECHKLSTAGENEKIALGSCNNQCPKNISCGHRCPQNCHPGTCPVTNDCKKKISLRCPCKRMKKDVFCHVSKKIKFDCDEKCDQLKTAELKAKKEEEARKLEDEKKKAEAELLRYQQKMEGKKRRQRKTKEIEEHRSIFDNFTFQLVACLSVIAVAVIAIYSFL</sequence>
<feature type="compositionally biased region" description="Basic and acidic residues" evidence="7">
    <location>
        <begin position="46"/>
        <end position="61"/>
    </location>
</feature>
<comment type="similarity">
    <text evidence="1">Belongs to the NFX1 family.</text>
</comment>
<dbReference type="GO" id="GO:0008270">
    <property type="term" value="F:zinc ion binding"/>
    <property type="evidence" value="ECO:0007669"/>
    <property type="project" value="UniProtKB-KW"/>
</dbReference>
<dbReference type="GO" id="GO:0000981">
    <property type="term" value="F:DNA-binding transcription factor activity, RNA polymerase II-specific"/>
    <property type="evidence" value="ECO:0007669"/>
    <property type="project" value="TreeGrafter"/>
</dbReference>
<feature type="region of interest" description="Disordered" evidence="7">
    <location>
        <begin position="1"/>
        <end position="88"/>
    </location>
</feature>
<feature type="compositionally biased region" description="Polar residues" evidence="7">
    <location>
        <begin position="27"/>
        <end position="45"/>
    </location>
</feature>
<dbReference type="Pfam" id="PF01422">
    <property type="entry name" value="zf-NF-X1"/>
    <property type="match status" value="8"/>
</dbReference>
<dbReference type="GO" id="GO:0005634">
    <property type="term" value="C:nucleus"/>
    <property type="evidence" value="ECO:0007669"/>
    <property type="project" value="InterPro"/>
</dbReference>
<feature type="coiled-coil region" evidence="6">
    <location>
        <begin position="736"/>
        <end position="783"/>
    </location>
</feature>
<feature type="domain" description="NF-X1-type" evidence="9">
    <location>
        <begin position="341"/>
        <end position="360"/>
    </location>
</feature>
<dbReference type="AlphaFoldDB" id="T1IPI9"/>
<feature type="domain" description="NF-X1-type" evidence="9">
    <location>
        <begin position="420"/>
        <end position="439"/>
    </location>
</feature>
<dbReference type="eggNOG" id="KOG1952">
    <property type="taxonomic scope" value="Eukaryota"/>
</dbReference>
<keyword evidence="8" id="KW-1133">Transmembrane helix</keyword>
<evidence type="ECO:0000256" key="4">
    <source>
        <dbReference type="ARBA" id="ARBA00022771"/>
    </source>
</evidence>
<evidence type="ECO:0000256" key="8">
    <source>
        <dbReference type="SAM" id="Phobius"/>
    </source>
</evidence>
<keyword evidence="11" id="KW-1185">Reference proteome</keyword>
<evidence type="ECO:0000313" key="11">
    <source>
        <dbReference type="Proteomes" id="UP000014500"/>
    </source>
</evidence>
<feature type="transmembrane region" description="Helical" evidence="8">
    <location>
        <begin position="800"/>
        <end position="821"/>
    </location>
</feature>
<keyword evidence="2" id="KW-0479">Metal-binding</keyword>
<dbReference type="EMBL" id="JH431263">
    <property type="status" value="NOT_ANNOTATED_CDS"/>
    <property type="molecule type" value="Genomic_DNA"/>
</dbReference>
<evidence type="ECO:0000256" key="5">
    <source>
        <dbReference type="ARBA" id="ARBA00022833"/>
    </source>
</evidence>
<dbReference type="PhylomeDB" id="T1IPI9"/>
<evidence type="ECO:0000256" key="1">
    <source>
        <dbReference type="ARBA" id="ARBA00007269"/>
    </source>
</evidence>
<protein>
    <recommendedName>
        <fullName evidence="9">NF-X1-type domain-containing protein</fullName>
    </recommendedName>
</protein>
<keyword evidence="8" id="KW-0472">Membrane</keyword>
<feature type="domain" description="NF-X1-type" evidence="9">
    <location>
        <begin position="288"/>
        <end position="307"/>
    </location>
</feature>
<dbReference type="SMART" id="SM00438">
    <property type="entry name" value="ZnF_NFX"/>
    <property type="match status" value="8"/>
</dbReference>
<evidence type="ECO:0000256" key="6">
    <source>
        <dbReference type="SAM" id="Coils"/>
    </source>
</evidence>
<keyword evidence="8" id="KW-0812">Transmembrane</keyword>
<keyword evidence="3" id="KW-0677">Repeat</keyword>
<reference evidence="10" key="2">
    <citation type="submission" date="2015-02" db="UniProtKB">
        <authorList>
            <consortium name="EnsemblMetazoa"/>
        </authorList>
    </citation>
    <scope>IDENTIFICATION</scope>
</reference>
<evidence type="ECO:0000256" key="7">
    <source>
        <dbReference type="SAM" id="MobiDB-lite"/>
    </source>
</evidence>
<proteinExistence type="inferred from homology"/>
<dbReference type="InterPro" id="IPR034078">
    <property type="entry name" value="NFX1_fam"/>
</dbReference>
<keyword evidence="4" id="KW-0863">Zinc-finger</keyword>
<dbReference type="STRING" id="126957.T1IPI9"/>
<dbReference type="PANTHER" id="PTHR12360">
    <property type="entry name" value="NUCLEAR TRANSCRIPTION FACTOR, X-BOX BINDING 1 NFX1"/>
    <property type="match status" value="1"/>
</dbReference>
<feature type="domain" description="NF-X1-type" evidence="9">
    <location>
        <begin position="477"/>
        <end position="497"/>
    </location>
</feature>
<name>T1IPI9_STRMM</name>
<dbReference type="Proteomes" id="UP000014500">
    <property type="component" value="Unassembled WGS sequence"/>
</dbReference>
<feature type="domain" description="NF-X1-type" evidence="9">
    <location>
        <begin position="586"/>
        <end position="616"/>
    </location>
</feature>
<dbReference type="EnsemblMetazoa" id="SMAR002941-RA">
    <property type="protein sequence ID" value="SMAR002941-PA"/>
    <property type="gene ID" value="SMAR002941"/>
</dbReference>
<dbReference type="CDD" id="cd06008">
    <property type="entry name" value="NF-X1-zinc-finger"/>
    <property type="match status" value="4"/>
</dbReference>
<feature type="domain" description="NF-X1-type" evidence="9">
    <location>
        <begin position="688"/>
        <end position="709"/>
    </location>
</feature>
<dbReference type="HOGENOM" id="CLU_014224_0_0_1"/>
<evidence type="ECO:0000259" key="9">
    <source>
        <dbReference type="SMART" id="SM00438"/>
    </source>
</evidence>
<feature type="compositionally biased region" description="Basic residues" evidence="7">
    <location>
        <begin position="8"/>
        <end position="17"/>
    </location>
</feature>
<dbReference type="PANTHER" id="PTHR12360:SF1">
    <property type="entry name" value="NF-X1-TYPE ZINC FINGER PROTEIN NFXL1"/>
    <property type="match status" value="1"/>
</dbReference>